<feature type="region of interest" description="Disordered" evidence="1">
    <location>
        <begin position="342"/>
        <end position="363"/>
    </location>
</feature>
<keyword evidence="2" id="KW-0472">Membrane</keyword>
<evidence type="ECO:0000256" key="1">
    <source>
        <dbReference type="SAM" id="MobiDB-lite"/>
    </source>
</evidence>
<feature type="transmembrane region" description="Helical" evidence="2">
    <location>
        <begin position="296"/>
        <end position="318"/>
    </location>
</feature>
<accession>A0A8W8NCV7</accession>
<keyword evidence="2" id="KW-0812">Transmembrane</keyword>
<keyword evidence="2" id="KW-1133">Transmembrane helix</keyword>
<reference evidence="3" key="1">
    <citation type="submission" date="2022-08" db="UniProtKB">
        <authorList>
            <consortium name="EnsemblMetazoa"/>
        </authorList>
    </citation>
    <scope>IDENTIFICATION</scope>
    <source>
        <strain evidence="3">05x7-T-G4-1.051#20</strain>
    </source>
</reference>
<feature type="compositionally biased region" description="Polar residues" evidence="1">
    <location>
        <begin position="351"/>
        <end position="363"/>
    </location>
</feature>
<dbReference type="Proteomes" id="UP000005408">
    <property type="component" value="Unassembled WGS sequence"/>
</dbReference>
<feature type="compositionally biased region" description="Low complexity" evidence="1">
    <location>
        <begin position="268"/>
        <end position="277"/>
    </location>
</feature>
<organism evidence="3 4">
    <name type="scientific">Magallana gigas</name>
    <name type="common">Pacific oyster</name>
    <name type="synonym">Crassostrea gigas</name>
    <dbReference type="NCBI Taxonomy" id="29159"/>
    <lineage>
        <taxon>Eukaryota</taxon>
        <taxon>Metazoa</taxon>
        <taxon>Spiralia</taxon>
        <taxon>Lophotrochozoa</taxon>
        <taxon>Mollusca</taxon>
        <taxon>Bivalvia</taxon>
        <taxon>Autobranchia</taxon>
        <taxon>Pteriomorphia</taxon>
        <taxon>Ostreida</taxon>
        <taxon>Ostreoidea</taxon>
        <taxon>Ostreidae</taxon>
        <taxon>Magallana</taxon>
    </lineage>
</organism>
<keyword evidence="4" id="KW-1185">Reference proteome</keyword>
<evidence type="ECO:0000256" key="2">
    <source>
        <dbReference type="SAM" id="Phobius"/>
    </source>
</evidence>
<evidence type="ECO:0000313" key="4">
    <source>
        <dbReference type="Proteomes" id="UP000005408"/>
    </source>
</evidence>
<name>A0A8W8NCV7_MAGGI</name>
<feature type="compositionally biased region" description="Polar residues" evidence="1">
    <location>
        <begin position="426"/>
        <end position="442"/>
    </location>
</feature>
<dbReference type="AlphaFoldDB" id="A0A8W8NCV7"/>
<protein>
    <submittedName>
        <fullName evidence="3">Uncharacterized protein</fullName>
    </submittedName>
</protein>
<feature type="region of interest" description="Disordered" evidence="1">
    <location>
        <begin position="415"/>
        <end position="450"/>
    </location>
</feature>
<dbReference type="EnsemblMetazoa" id="G6371.1">
    <property type="protein sequence ID" value="G6371.1:cds"/>
    <property type="gene ID" value="G6371"/>
</dbReference>
<evidence type="ECO:0000313" key="3">
    <source>
        <dbReference type="EnsemblMetazoa" id="G6371.1:cds"/>
    </source>
</evidence>
<sequence>MGYTSIWSSFKENFSPWIAYKGCYNGSVCSPNLKCHNIVNNTVGNCYFQCKSKTIHHGGCSFTTRFFFGLQKHICFCLCDDTRLKHISESAACNIPCRQSLNNGKCGGNGFFSVYESMIVHTHLSDTHTPLGGFCLTCLAQTSSNKTMLSSMDCNANAYGYCVRRNGDVLAPMMSTFLAYWKRCESFNMHIVGTTNLICEHKDGNVWTGLRRYKMDGVHRNDRCYFIVILQSKLVYKEGNCREEHQFICKRDIAYSSEQINGTENTASLPPSLDSSPATNIQDTTPTTKKGNKTTVVVASLAGVSAVISAVLLIVCMLKKRKQQQAKHPKVFDNSTYNDLTVTNERHDGTDTNTTPTYENQDSMGKIDDIYVGKEEEEYDHLHTSRQKQLTKETKNNEYGTACYVEDNSYSMLRQGRNPEPDLDNEYSTMPSFENAGSSVGNSEYDFCSK</sequence>
<proteinExistence type="predicted"/>
<feature type="region of interest" description="Disordered" evidence="1">
    <location>
        <begin position="264"/>
        <end position="290"/>
    </location>
</feature>